<protein>
    <submittedName>
        <fullName evidence="2">VOC family protein</fullName>
    </submittedName>
</protein>
<keyword evidence="3" id="KW-1185">Reference proteome</keyword>
<sequence>MITHIKFVSIPTRDQDAALAFYTEKLGFRVITDQPFGPQRWIELRVGASDTRFVLFTPPGQEDRIGSQFNGSLACDDVEATYRQLLSRGVEFVSEPQKQPWGTYAIMKDPDGNQFVLSSS</sequence>
<dbReference type="Gene3D" id="3.10.180.10">
    <property type="entry name" value="2,3-Dihydroxybiphenyl 1,2-Dioxygenase, domain 1"/>
    <property type="match status" value="1"/>
</dbReference>
<dbReference type="InterPro" id="IPR004360">
    <property type="entry name" value="Glyas_Fos-R_dOase_dom"/>
</dbReference>
<accession>A0A7L9U7W4</accession>
<gene>
    <name evidence="2" type="ORF">LPB04_07730</name>
</gene>
<dbReference type="Pfam" id="PF00903">
    <property type="entry name" value="Glyoxalase"/>
    <property type="match status" value="1"/>
</dbReference>
<dbReference type="AlphaFoldDB" id="A0A7L9U7W4"/>
<dbReference type="Proteomes" id="UP000593875">
    <property type="component" value="Chromosome"/>
</dbReference>
<reference evidence="2 3" key="1">
    <citation type="submission" date="2020-10" db="EMBL/GenBank/DDBJ databases">
        <title>Genome sequencing of Massilia sp. LPB0304.</title>
        <authorList>
            <person name="Kim J."/>
        </authorList>
    </citation>
    <scope>NUCLEOTIDE SEQUENCE [LARGE SCALE GENOMIC DNA]</scope>
    <source>
        <strain evidence="2 3">LPB0304</strain>
    </source>
</reference>
<dbReference type="EMBL" id="CP062941">
    <property type="protein sequence ID" value="QOL51151.1"/>
    <property type="molecule type" value="Genomic_DNA"/>
</dbReference>
<dbReference type="InterPro" id="IPR029068">
    <property type="entry name" value="Glyas_Bleomycin-R_OHBP_Dase"/>
</dbReference>
<dbReference type="RefSeq" id="WP_193688129.1">
    <property type="nucleotide sequence ID" value="NZ_CP062941.1"/>
</dbReference>
<dbReference type="KEGG" id="mlir:LPB04_07730"/>
<feature type="domain" description="VOC" evidence="1">
    <location>
        <begin position="4"/>
        <end position="120"/>
    </location>
</feature>
<evidence type="ECO:0000313" key="2">
    <source>
        <dbReference type="EMBL" id="QOL51151.1"/>
    </source>
</evidence>
<dbReference type="InterPro" id="IPR037523">
    <property type="entry name" value="VOC_core"/>
</dbReference>
<proteinExistence type="predicted"/>
<evidence type="ECO:0000259" key="1">
    <source>
        <dbReference type="PROSITE" id="PS51819"/>
    </source>
</evidence>
<name>A0A7L9U7W4_9BURK</name>
<organism evidence="2 3">
    <name type="scientific">Massilia litorea</name>
    <dbReference type="NCBI Taxonomy" id="2769491"/>
    <lineage>
        <taxon>Bacteria</taxon>
        <taxon>Pseudomonadati</taxon>
        <taxon>Pseudomonadota</taxon>
        <taxon>Betaproteobacteria</taxon>
        <taxon>Burkholderiales</taxon>
        <taxon>Oxalobacteraceae</taxon>
        <taxon>Telluria group</taxon>
        <taxon>Massilia</taxon>
    </lineage>
</organism>
<dbReference type="PROSITE" id="PS51819">
    <property type="entry name" value="VOC"/>
    <property type="match status" value="1"/>
</dbReference>
<dbReference type="PANTHER" id="PTHR36437">
    <property type="entry name" value="GLYOXALASE/BLEOMYCIN RESISTANCE PROTEIN/DIOXYGENASE"/>
    <property type="match status" value="1"/>
</dbReference>
<evidence type="ECO:0000313" key="3">
    <source>
        <dbReference type="Proteomes" id="UP000593875"/>
    </source>
</evidence>
<dbReference type="PANTHER" id="PTHR36437:SF2">
    <property type="entry name" value="GLYOXALASE_BLEOMYCIN RESISTANCE PROTEIN_DIOXYGENASE"/>
    <property type="match status" value="1"/>
</dbReference>
<dbReference type="SUPFAM" id="SSF54593">
    <property type="entry name" value="Glyoxalase/Bleomycin resistance protein/Dihydroxybiphenyl dioxygenase"/>
    <property type="match status" value="1"/>
</dbReference>